<feature type="region of interest" description="Disordered" evidence="1">
    <location>
        <begin position="1"/>
        <end position="76"/>
    </location>
</feature>
<protein>
    <submittedName>
        <fullName evidence="2">Uncharacterized protein</fullName>
    </submittedName>
</protein>
<feature type="region of interest" description="Disordered" evidence="1">
    <location>
        <begin position="364"/>
        <end position="385"/>
    </location>
</feature>
<feature type="compositionally biased region" description="Low complexity" evidence="1">
    <location>
        <begin position="469"/>
        <end position="479"/>
    </location>
</feature>
<feature type="compositionally biased region" description="Polar residues" evidence="1">
    <location>
        <begin position="1"/>
        <end position="20"/>
    </location>
</feature>
<feature type="compositionally biased region" description="Gly residues" evidence="1">
    <location>
        <begin position="693"/>
        <end position="702"/>
    </location>
</feature>
<proteinExistence type="predicted"/>
<feature type="region of interest" description="Disordered" evidence="1">
    <location>
        <begin position="791"/>
        <end position="823"/>
    </location>
</feature>
<dbReference type="EMBL" id="HBIZ01067113">
    <property type="protein sequence ID" value="CAE0788369.1"/>
    <property type="molecule type" value="Transcribed_RNA"/>
</dbReference>
<dbReference type="AlphaFoldDB" id="A0A7S4C6B6"/>
<sequence length="823" mass="86118">MKPASNASVGSSDDANTQMWAATRQRLTDLHSMVGKSSKSGGRRKSIQGEGGKRVRGTSRRTLNAILPPDNMGGEPGLDVESPQSLLARAALRTDVAVLDQLGIWWQTALNSMRITAAALKAAEAAFGKHGQGAEGGDPAAPPADAAARAEAAGRLLASPLSPTRSLAGAAADAKDGCASEVATGDAVAQEEDVAARGLDKHEYTMILKKIIKVLTFDYDETEAILAAEADWRHDCKGLSHLQQEAFFDAFFELADLWTVGISSEEYTAFLKKLFYLIAEGEPPSAFFWRPDDAIHFGGFHHQKRGSDKVSQQIEANRETERQAAAAAAAAEAQSAAAGCATATDGGAFVQMGLADALDGVSASFSKAKPRPSDSASASPRSLRAASANGLRHLGADPASVEEIAAEWGRRVSKKKGHGSRKGSKGLEVSADGANDDSPGVPRSRRRAGVRVTDLEDEGSASKPERNGSASTASDSVSSRHGTGRRIKASSSSASVAAAKAATEQADSRHGDAEARRRARAQGSELAEKGLLPAGTLQRAPGLYGTCSGDKCGSSRASEIWRHTGAPKLAGEFEYAHDPGGMHTDGWLVSRGDGPGLKFSTGGGLFGKSESLFLPGDGALDESRPSPPSSSAEQQRWGASSGKGGAFDLFSNPYTSAPASTACSPRSKYKLNRPLPPLSPASPRARTPFTEGRGAGAAGLGLGSPIELSEALPEFPPAVSRARTPLPSPRHAVSPLKEKHQPDVSPLSAVQQPLSPLKPPQMLKTPKLKGLKAAKPSQHLHGWKLSLKSPRNAAQMHFSDEDEDGNAPWYRPDGIDKLGPAPL</sequence>
<feature type="region of interest" description="Disordered" evidence="1">
    <location>
        <begin position="612"/>
        <end position="644"/>
    </location>
</feature>
<organism evidence="2">
    <name type="scientific">Chrysotila carterae</name>
    <name type="common">Marine alga</name>
    <name type="synonym">Syracosphaera carterae</name>
    <dbReference type="NCBI Taxonomy" id="13221"/>
    <lineage>
        <taxon>Eukaryota</taxon>
        <taxon>Haptista</taxon>
        <taxon>Haptophyta</taxon>
        <taxon>Prymnesiophyceae</taxon>
        <taxon>Isochrysidales</taxon>
        <taxon>Isochrysidaceae</taxon>
        <taxon>Chrysotila</taxon>
    </lineage>
</organism>
<name>A0A7S4C6B6_CHRCT</name>
<feature type="compositionally biased region" description="Low complexity" evidence="1">
    <location>
        <begin position="373"/>
        <end position="385"/>
    </location>
</feature>
<evidence type="ECO:0000256" key="1">
    <source>
        <dbReference type="SAM" id="MobiDB-lite"/>
    </source>
</evidence>
<accession>A0A7S4C6B6</accession>
<feature type="compositionally biased region" description="Low complexity" evidence="1">
    <location>
        <begin position="489"/>
        <end position="502"/>
    </location>
</feature>
<evidence type="ECO:0000313" key="2">
    <source>
        <dbReference type="EMBL" id="CAE0788369.1"/>
    </source>
</evidence>
<gene>
    <name evidence="2" type="ORF">PCAR00345_LOCUS41078</name>
</gene>
<feature type="compositionally biased region" description="Basic residues" evidence="1">
    <location>
        <begin position="411"/>
        <end position="424"/>
    </location>
</feature>
<reference evidence="2" key="1">
    <citation type="submission" date="2021-01" db="EMBL/GenBank/DDBJ databases">
        <authorList>
            <person name="Corre E."/>
            <person name="Pelletier E."/>
            <person name="Niang G."/>
            <person name="Scheremetjew M."/>
            <person name="Finn R."/>
            <person name="Kale V."/>
            <person name="Holt S."/>
            <person name="Cochrane G."/>
            <person name="Meng A."/>
            <person name="Brown T."/>
            <person name="Cohen L."/>
        </authorList>
    </citation>
    <scope>NUCLEOTIDE SEQUENCE</scope>
    <source>
        <strain evidence="2">CCMP645</strain>
    </source>
</reference>
<feature type="region of interest" description="Disordered" evidence="1">
    <location>
        <begin position="301"/>
        <end position="327"/>
    </location>
</feature>
<feature type="region of interest" description="Disordered" evidence="1">
    <location>
        <begin position="658"/>
        <end position="764"/>
    </location>
</feature>
<feature type="compositionally biased region" description="Basic and acidic residues" evidence="1">
    <location>
        <begin position="506"/>
        <end position="516"/>
    </location>
</feature>
<feature type="compositionally biased region" description="Low complexity" evidence="1">
    <location>
        <begin position="137"/>
        <end position="149"/>
    </location>
</feature>
<feature type="region of interest" description="Disordered" evidence="1">
    <location>
        <begin position="129"/>
        <end position="149"/>
    </location>
</feature>
<feature type="region of interest" description="Disordered" evidence="1">
    <location>
        <begin position="410"/>
        <end position="534"/>
    </location>
</feature>